<name>A0ABT3AB41_9ALTE</name>
<accession>A0ABT3AB41</accession>
<comment type="caution">
    <text evidence="2">The sequence shown here is derived from an EMBL/GenBank/DDBJ whole genome shotgun (WGS) entry which is preliminary data.</text>
</comment>
<dbReference type="Proteomes" id="UP001652504">
    <property type="component" value="Unassembled WGS sequence"/>
</dbReference>
<protein>
    <submittedName>
        <fullName evidence="2">Response regulator receiver domain</fullName>
    </submittedName>
</protein>
<proteinExistence type="predicted"/>
<gene>
    <name evidence="2" type="ORF">OE749_14435</name>
</gene>
<evidence type="ECO:0000313" key="2">
    <source>
        <dbReference type="EMBL" id="MCV2885893.1"/>
    </source>
</evidence>
<dbReference type="Pfam" id="PF19192">
    <property type="entry name" value="Response_reg_2"/>
    <property type="match status" value="1"/>
</dbReference>
<dbReference type="InterPro" id="IPR043834">
    <property type="entry name" value="REC"/>
</dbReference>
<sequence>MSNTEFNYTPYLEEAFIEPIRTVTVIDDEYPTLDTLLDNKLSEYDKVDTDRLKSVITTCKSDKFNWMLDVYDGKEDVAENSQIANRLHHSDLLILDYHLDGEDEGICERSLALLKHLAENKHFNLVAIHTKGYSGTGGTVNDVFRDVVLSMQKKPDIAALNETLLTKIKDGLQDWEIETGEDVCQKILDSITDLQLLELCKNVGKELIKGKVQSKYLDQFYQIYKGKPAEVNLPVQLLIKWLCCEKFDSCASQFGDKDYNHFDWGMNGDNNWLKTDDLFLTVLGKKETPVSDIPEKILQALSTWMPHPHKLILAKLRYEIERNGISAAQNILHKEYLQAAWLNDLLNSKSSYSIESKTWGIIYKLWEELAVEIKDDVSNFANRLAMDLRKQNAKESVLPMFVAPEVIADGAGQIVHANCFSCTKSIDTYHVSTGHIIEMENNYWLCLTPICDLVPGQKGADYKEGEEPNETDGYMPLTLVQLYDAKSAWKQTRKSMINALGVKEDSLPKLSDTDELGQILTYATRNNLVFVKLDSGSDEISYLSFTVGIDGKANPKSVEYLAGNNGIFDKENKTLELYHTYVNGNDEPIIEKSEAKVIAELRYEYALNLLGRLGFAKARVGLDFLGL</sequence>
<reference evidence="2 3" key="1">
    <citation type="submission" date="2022-10" db="EMBL/GenBank/DDBJ databases">
        <title>Aestuariibacter sp. AA17 isolated from Montipora capitata coral fragment.</title>
        <authorList>
            <person name="Emsley S.A."/>
            <person name="Pfannmuller K.M."/>
            <person name="Loughran R.M."/>
            <person name="Shlafstein M."/>
            <person name="Papke E."/>
            <person name="Saw J.H."/>
            <person name="Ushijima B."/>
            <person name="Videau P."/>
        </authorList>
    </citation>
    <scope>NUCLEOTIDE SEQUENCE [LARGE SCALE GENOMIC DNA]</scope>
    <source>
        <strain evidence="2 3">AA17</strain>
    </source>
</reference>
<evidence type="ECO:0000313" key="3">
    <source>
        <dbReference type="Proteomes" id="UP001652504"/>
    </source>
</evidence>
<keyword evidence="3" id="KW-1185">Reference proteome</keyword>
<dbReference type="EMBL" id="JAOWKX010000007">
    <property type="protein sequence ID" value="MCV2885893.1"/>
    <property type="molecule type" value="Genomic_DNA"/>
</dbReference>
<dbReference type="RefSeq" id="WP_263713171.1">
    <property type="nucleotide sequence ID" value="NZ_JAOWKX010000007.1"/>
</dbReference>
<evidence type="ECO:0000259" key="1">
    <source>
        <dbReference type="Pfam" id="PF19192"/>
    </source>
</evidence>
<organism evidence="2 3">
    <name type="scientific">Fluctibacter corallii</name>
    <dbReference type="NCBI Taxonomy" id="2984329"/>
    <lineage>
        <taxon>Bacteria</taxon>
        <taxon>Pseudomonadati</taxon>
        <taxon>Pseudomonadota</taxon>
        <taxon>Gammaproteobacteria</taxon>
        <taxon>Alteromonadales</taxon>
        <taxon>Alteromonadaceae</taxon>
        <taxon>Fluctibacter</taxon>
    </lineage>
</organism>
<feature type="domain" description="Response receiver" evidence="1">
    <location>
        <begin position="20"/>
        <end position="131"/>
    </location>
</feature>